<evidence type="ECO:0000256" key="4">
    <source>
        <dbReference type="ARBA" id="ARBA00023157"/>
    </source>
</evidence>
<dbReference type="Pfam" id="PF00084">
    <property type="entry name" value="Sushi"/>
    <property type="match status" value="3"/>
</dbReference>
<reference evidence="7 8" key="1">
    <citation type="submission" date="2014-04" db="EMBL/GenBank/DDBJ databases">
        <title>Genome evolution of avian class.</title>
        <authorList>
            <person name="Zhang G."/>
            <person name="Li C."/>
        </authorList>
    </citation>
    <scope>NUCLEOTIDE SEQUENCE [LARGE SCALE GENOMIC DNA]</scope>
    <source>
        <strain evidence="7">BGI_N303</strain>
    </source>
</reference>
<evidence type="ECO:0000256" key="3">
    <source>
        <dbReference type="ARBA" id="ARBA00022737"/>
    </source>
</evidence>
<accession>A0A091G8V2</accession>
<dbReference type="SUPFAM" id="SSF57535">
    <property type="entry name" value="Complement control module/SCR domain"/>
    <property type="match status" value="3"/>
</dbReference>
<feature type="disulfide bond" evidence="5">
    <location>
        <begin position="123"/>
        <end position="166"/>
    </location>
</feature>
<proteinExistence type="predicted"/>
<dbReference type="PANTHER" id="PTHR45656">
    <property type="entry name" value="PROTEIN CBR-CLEC-78"/>
    <property type="match status" value="1"/>
</dbReference>
<keyword evidence="1 5" id="KW-0768">Sushi</keyword>
<dbReference type="InterPro" id="IPR035976">
    <property type="entry name" value="Sushi/SCR/CCP_sf"/>
</dbReference>
<feature type="disulfide bond" evidence="5">
    <location>
        <begin position="2"/>
        <end position="45"/>
    </location>
</feature>
<comment type="caution">
    <text evidence="5">Lacks conserved residue(s) required for the propagation of feature annotation.</text>
</comment>
<protein>
    <submittedName>
        <fullName evidence="7">Complement receptor type 2</fullName>
    </submittedName>
</protein>
<feature type="non-terminal residue" evidence="7">
    <location>
        <position position="175"/>
    </location>
</feature>
<dbReference type="Gene3D" id="2.10.70.10">
    <property type="entry name" value="Complement Module, domain 1"/>
    <property type="match status" value="3"/>
</dbReference>
<evidence type="ECO:0000256" key="1">
    <source>
        <dbReference type="ARBA" id="ARBA00022659"/>
    </source>
</evidence>
<organism evidence="7 8">
    <name type="scientific">Cuculus canorus</name>
    <name type="common">Common cuckoo</name>
    <dbReference type="NCBI Taxonomy" id="55661"/>
    <lineage>
        <taxon>Eukaryota</taxon>
        <taxon>Metazoa</taxon>
        <taxon>Chordata</taxon>
        <taxon>Craniata</taxon>
        <taxon>Vertebrata</taxon>
        <taxon>Euteleostomi</taxon>
        <taxon>Archelosauria</taxon>
        <taxon>Archosauria</taxon>
        <taxon>Dinosauria</taxon>
        <taxon>Saurischia</taxon>
        <taxon>Theropoda</taxon>
        <taxon>Coelurosauria</taxon>
        <taxon>Aves</taxon>
        <taxon>Neognathae</taxon>
        <taxon>Neoaves</taxon>
        <taxon>Otidimorphae</taxon>
        <taxon>Cuculiformes</taxon>
        <taxon>Cuculidae</taxon>
        <taxon>Cuculus</taxon>
    </lineage>
</organism>
<dbReference type="STRING" id="55661.A0A091G8V2"/>
<evidence type="ECO:0000313" key="8">
    <source>
        <dbReference type="Proteomes" id="UP000053760"/>
    </source>
</evidence>
<keyword evidence="4 5" id="KW-1015">Disulfide bond</keyword>
<gene>
    <name evidence="7" type="ORF">N303_05340</name>
</gene>
<dbReference type="AlphaFoldDB" id="A0A091G8V2"/>
<dbReference type="PANTHER" id="PTHR45656:SF4">
    <property type="entry name" value="PROTEIN CBR-CLEC-78"/>
    <property type="match status" value="1"/>
</dbReference>
<feature type="disulfide bond" evidence="5">
    <location>
        <begin position="90"/>
        <end position="117"/>
    </location>
</feature>
<dbReference type="InterPro" id="IPR051277">
    <property type="entry name" value="SEZ6_CSMD_C4BPB_Regulators"/>
</dbReference>
<dbReference type="FunFam" id="2.10.70.10:FF:000014">
    <property type="entry name" value="Membrane cofactor protein"/>
    <property type="match status" value="1"/>
</dbReference>
<keyword evidence="8" id="KW-1185">Reference proteome</keyword>
<evidence type="ECO:0000256" key="2">
    <source>
        <dbReference type="ARBA" id="ARBA00022729"/>
    </source>
</evidence>
<keyword evidence="7" id="KW-0675">Receptor</keyword>
<feature type="domain" description="Sushi" evidence="6">
    <location>
        <begin position="121"/>
        <end position="175"/>
    </location>
</feature>
<dbReference type="Proteomes" id="UP000053760">
    <property type="component" value="Unassembled WGS sequence"/>
</dbReference>
<keyword evidence="2" id="KW-0732">Signal</keyword>
<feature type="domain" description="Sushi" evidence="6">
    <location>
        <begin position="61"/>
        <end position="119"/>
    </location>
</feature>
<dbReference type="CDD" id="cd00033">
    <property type="entry name" value="CCP"/>
    <property type="match status" value="3"/>
</dbReference>
<sequence length="175" mass="18766">MCPRPPNIANGLHSGQSLNKFSRGATVYYSCKDGYQLLGNISISCSEAGVWSRPLPRCEAIGCEIPEVQNGKVHDPQSTYKAGETLHFDCDAGYAAEGTYKAQCQPGGTWDPPVLICERVQPCPTPPGVLNGHHNGQGKAFFTTGMSVTYTCDPGYYLVGNAVVFCRASGSWSQP</sequence>
<feature type="disulfide bond" evidence="5">
    <location>
        <begin position="31"/>
        <end position="58"/>
    </location>
</feature>
<feature type="domain" description="Sushi" evidence="6">
    <location>
        <begin position="1"/>
        <end position="60"/>
    </location>
</feature>
<evidence type="ECO:0000313" key="7">
    <source>
        <dbReference type="EMBL" id="KFO78358.1"/>
    </source>
</evidence>
<dbReference type="PROSITE" id="PS50923">
    <property type="entry name" value="SUSHI"/>
    <property type="match status" value="3"/>
</dbReference>
<evidence type="ECO:0000256" key="5">
    <source>
        <dbReference type="PROSITE-ProRule" id="PRU00302"/>
    </source>
</evidence>
<dbReference type="SMART" id="SM00032">
    <property type="entry name" value="CCP"/>
    <property type="match status" value="3"/>
</dbReference>
<keyword evidence="3" id="KW-0677">Repeat</keyword>
<name>A0A091G8V2_CUCCA</name>
<dbReference type="EMBL" id="KL447893">
    <property type="protein sequence ID" value="KFO78358.1"/>
    <property type="molecule type" value="Genomic_DNA"/>
</dbReference>
<evidence type="ECO:0000259" key="6">
    <source>
        <dbReference type="PROSITE" id="PS50923"/>
    </source>
</evidence>
<dbReference type="InterPro" id="IPR000436">
    <property type="entry name" value="Sushi_SCR_CCP_dom"/>
</dbReference>